<dbReference type="Pfam" id="PF00672">
    <property type="entry name" value="HAMP"/>
    <property type="match status" value="1"/>
</dbReference>
<dbReference type="Gene3D" id="1.20.5.1930">
    <property type="match status" value="1"/>
</dbReference>
<dbReference type="InterPro" id="IPR029095">
    <property type="entry name" value="NarX-like_N"/>
</dbReference>
<gene>
    <name evidence="18" type="ORF">PMYSY11_0123</name>
</gene>
<evidence type="ECO:0000256" key="1">
    <source>
        <dbReference type="ARBA" id="ARBA00000085"/>
    </source>
</evidence>
<keyword evidence="8 14" id="KW-0547">Nucleotide-binding</keyword>
<evidence type="ECO:0000259" key="17">
    <source>
        <dbReference type="PROSITE" id="PS50885"/>
    </source>
</evidence>
<dbReference type="RefSeq" id="WP_150547275.1">
    <property type="nucleotide sequence ID" value="NZ_LR215729.2"/>
</dbReference>
<dbReference type="Pfam" id="PF02518">
    <property type="entry name" value="HATPase_c"/>
    <property type="match status" value="1"/>
</dbReference>
<dbReference type="EMBL" id="LR215729">
    <property type="protein sequence ID" value="VEV95170.1"/>
    <property type="molecule type" value="Genomic_DNA"/>
</dbReference>
<evidence type="ECO:0000256" key="5">
    <source>
        <dbReference type="ARBA" id="ARBA00022553"/>
    </source>
</evidence>
<organism evidence="18">
    <name type="scientific">Pseudomonas marincola</name>
    <dbReference type="NCBI Taxonomy" id="437900"/>
    <lineage>
        <taxon>Bacteria</taxon>
        <taxon>Pseudomonadati</taxon>
        <taxon>Pseudomonadota</taxon>
        <taxon>Gammaproteobacteria</taxon>
        <taxon>Pseudomonadales</taxon>
        <taxon>Pseudomonadaceae</taxon>
        <taxon>Pseudomonas</taxon>
    </lineage>
</organism>
<comment type="subcellular location">
    <subcellularLocation>
        <location evidence="2">Cell inner membrane</location>
        <topology evidence="2">Multi-pass membrane protein</topology>
    </subcellularLocation>
</comment>
<dbReference type="AlphaFoldDB" id="A0A653E054"/>
<evidence type="ECO:0000313" key="18">
    <source>
        <dbReference type="EMBL" id="VEV95170.1"/>
    </source>
</evidence>
<proteinExistence type="predicted"/>
<dbReference type="SMART" id="SM00387">
    <property type="entry name" value="HATPase_c"/>
    <property type="match status" value="1"/>
</dbReference>
<dbReference type="Gene3D" id="1.20.120.960">
    <property type="entry name" value="Histidine kinase NarX, sensor domain"/>
    <property type="match status" value="1"/>
</dbReference>
<dbReference type="Pfam" id="PF13675">
    <property type="entry name" value="PilJ"/>
    <property type="match status" value="1"/>
</dbReference>
<dbReference type="InterPro" id="IPR042295">
    <property type="entry name" value="NarX-like_N_sf"/>
</dbReference>
<keyword evidence="10 14" id="KW-0067">ATP-binding</keyword>
<dbReference type="InterPro" id="IPR050482">
    <property type="entry name" value="Sensor_HK_TwoCompSys"/>
</dbReference>
<dbReference type="InterPro" id="IPR005467">
    <property type="entry name" value="His_kinase_dom"/>
</dbReference>
<dbReference type="PANTHER" id="PTHR24421">
    <property type="entry name" value="NITRATE/NITRITE SENSOR PROTEIN NARX-RELATED"/>
    <property type="match status" value="1"/>
</dbReference>
<feature type="domain" description="HAMP" evidence="17">
    <location>
        <begin position="179"/>
        <end position="231"/>
    </location>
</feature>
<keyword evidence="13 14" id="KW-0472">Membrane</keyword>
<keyword evidence="11 15" id="KW-1133">Transmembrane helix</keyword>
<evidence type="ECO:0000256" key="14">
    <source>
        <dbReference type="PIRNR" id="PIRNR003167"/>
    </source>
</evidence>
<evidence type="ECO:0000256" key="2">
    <source>
        <dbReference type="ARBA" id="ARBA00004429"/>
    </source>
</evidence>
<dbReference type="SUPFAM" id="SSF158472">
    <property type="entry name" value="HAMP domain-like"/>
    <property type="match status" value="1"/>
</dbReference>
<dbReference type="GO" id="GO:0005524">
    <property type="term" value="F:ATP binding"/>
    <property type="evidence" value="ECO:0007669"/>
    <property type="project" value="UniProtKB-UniRule"/>
</dbReference>
<dbReference type="InterPro" id="IPR011712">
    <property type="entry name" value="Sig_transdc_His_kin_sub3_dim/P"/>
</dbReference>
<comment type="catalytic activity">
    <reaction evidence="1 14">
        <text>ATP + protein L-histidine = ADP + protein N-phospho-L-histidine.</text>
        <dbReference type="EC" id="2.7.13.3"/>
    </reaction>
</comment>
<keyword evidence="4 14" id="KW-0997">Cell inner membrane</keyword>
<dbReference type="EC" id="2.7.13.3" evidence="14"/>
<evidence type="ECO:0000256" key="11">
    <source>
        <dbReference type="ARBA" id="ARBA00022989"/>
    </source>
</evidence>
<dbReference type="Gene3D" id="3.30.565.10">
    <property type="entry name" value="Histidine kinase-like ATPase, C-terminal domain"/>
    <property type="match status" value="1"/>
</dbReference>
<evidence type="ECO:0000256" key="10">
    <source>
        <dbReference type="ARBA" id="ARBA00022840"/>
    </source>
</evidence>
<sequence>MAPWFRSSLPAKAGLAVVIISALALCSALSAVVIANNSENDAAAINVAGSLRMATYRLNWQIEAQAPDSALSELAADMQQRLESPELLRVVGGQQHSAISTAYQAIHRQWQSVMLPAVQQGDGATFVQESRVFVEALEQFVSQLQQQSENRQNWQQGIQGTALIITVLILMVGLYQLQSLVIHPLKQLVDTARRFSAGDLDARIAYRSDDELGQMARSFNAMAEAIKQSHLTLESRISEKTRDLEQSNSALQMLYQSSRSIASSPASAEQLDNLVNGFQQRLPHLHLTLCLNGSSGAGRSQLIVLHGDRQREICLDNSCANCERHQHPSVKTFAITSQGNSLGELRAIFSDGHPLRDWESELIGALANLIGTSLSLEQQREQENRLLLLAERTTIARELHDSLAQALSYMKLQVSRMSTLIRRGESTEQLAEVNDELRDGLNSAYRQLRELLTTFRLQIQGGLQDALQQTVDEFAQRGSMQVILDQQNLSFSLCASEQIHLLQIVREALSNCARHAAADHAWVTISQLGESVRLLIEDDGCSINHDFDTRQHHGISIMRERARSIGGTLQISRRQPTGTRIEMEFKAMFFSDLADTSRT</sequence>
<dbReference type="InterPro" id="IPR036890">
    <property type="entry name" value="HATPase_C_sf"/>
</dbReference>
<evidence type="ECO:0000256" key="7">
    <source>
        <dbReference type="ARBA" id="ARBA00022692"/>
    </source>
</evidence>
<dbReference type="SUPFAM" id="SSF55874">
    <property type="entry name" value="ATPase domain of HSP90 chaperone/DNA topoisomerase II/histidine kinase"/>
    <property type="match status" value="1"/>
</dbReference>
<dbReference type="GO" id="GO:0046983">
    <property type="term" value="F:protein dimerization activity"/>
    <property type="evidence" value="ECO:0007669"/>
    <property type="project" value="UniProtKB-UniRule"/>
</dbReference>
<evidence type="ECO:0000256" key="15">
    <source>
        <dbReference type="SAM" id="Phobius"/>
    </source>
</evidence>
<reference evidence="18" key="1">
    <citation type="submission" date="2019-02" db="EMBL/GenBank/DDBJ databases">
        <authorList>
            <consortium name="Genoscope - CEA"/>
            <person name="William W."/>
        </authorList>
    </citation>
    <scope>NUCLEOTIDE SEQUENCE [LARGE SCALE GENOMIC DNA]</scope>
    <source>
        <strain evidence="18">YSy11</strain>
    </source>
</reference>
<dbReference type="PIRSF" id="PIRSF003167">
    <property type="entry name" value="STHK_NarX/NarQ"/>
    <property type="match status" value="1"/>
</dbReference>
<evidence type="ECO:0000256" key="4">
    <source>
        <dbReference type="ARBA" id="ARBA00022519"/>
    </source>
</evidence>
<evidence type="ECO:0000256" key="8">
    <source>
        <dbReference type="ARBA" id="ARBA00022741"/>
    </source>
</evidence>
<dbReference type="InterPro" id="IPR003660">
    <property type="entry name" value="HAMP_dom"/>
</dbReference>
<protein>
    <recommendedName>
        <fullName evidence="14">Sensor protein</fullName>
        <ecNumber evidence="14">2.7.13.3</ecNumber>
    </recommendedName>
</protein>
<dbReference type="InterPro" id="IPR016380">
    <property type="entry name" value="Sig_transdc_His_kin_NarX/NarQ"/>
</dbReference>
<dbReference type="CDD" id="cd16917">
    <property type="entry name" value="HATPase_UhpB-NarQ-NarX-like"/>
    <property type="match status" value="1"/>
</dbReference>
<dbReference type="InterPro" id="IPR003594">
    <property type="entry name" value="HATPase_dom"/>
</dbReference>
<evidence type="ECO:0000256" key="3">
    <source>
        <dbReference type="ARBA" id="ARBA00022475"/>
    </source>
</evidence>
<evidence type="ECO:0000256" key="6">
    <source>
        <dbReference type="ARBA" id="ARBA00022679"/>
    </source>
</evidence>
<keyword evidence="3 14" id="KW-1003">Cell membrane</keyword>
<dbReference type="Gene3D" id="1.10.8.500">
    <property type="entry name" value="HAMP domain in histidine kinase"/>
    <property type="match status" value="1"/>
</dbReference>
<evidence type="ECO:0000256" key="12">
    <source>
        <dbReference type="ARBA" id="ARBA00023012"/>
    </source>
</evidence>
<feature type="transmembrane region" description="Helical" evidence="15">
    <location>
        <begin position="157"/>
        <end position="177"/>
    </location>
</feature>
<evidence type="ECO:0000256" key="9">
    <source>
        <dbReference type="ARBA" id="ARBA00022777"/>
    </source>
</evidence>
<dbReference type="Pfam" id="PF07730">
    <property type="entry name" value="HisKA_3"/>
    <property type="match status" value="1"/>
</dbReference>
<name>A0A653E054_9PSED</name>
<keyword evidence="9 14" id="KW-0418">Kinase</keyword>
<keyword evidence="12 14" id="KW-0902">Two-component regulatory system</keyword>
<dbReference type="PROSITE" id="PS50885">
    <property type="entry name" value="HAMP"/>
    <property type="match status" value="1"/>
</dbReference>
<keyword evidence="6 14" id="KW-0808">Transferase</keyword>
<dbReference type="GO" id="GO:0005886">
    <property type="term" value="C:plasma membrane"/>
    <property type="evidence" value="ECO:0007669"/>
    <property type="project" value="UniProtKB-SubCell"/>
</dbReference>
<dbReference type="CDD" id="cd06225">
    <property type="entry name" value="HAMP"/>
    <property type="match status" value="1"/>
</dbReference>
<evidence type="ECO:0000259" key="16">
    <source>
        <dbReference type="PROSITE" id="PS50109"/>
    </source>
</evidence>
<dbReference type="CDD" id="cd19408">
    <property type="entry name" value="NarX_NarQ_sensor"/>
    <property type="match status" value="1"/>
</dbReference>
<feature type="domain" description="Histidine kinase" evidence="16">
    <location>
        <begin position="394"/>
        <end position="589"/>
    </location>
</feature>
<keyword evidence="7 15" id="KW-0812">Transmembrane</keyword>
<dbReference type="PANTHER" id="PTHR24421:SF10">
    <property type="entry name" value="NITRATE_NITRITE SENSOR PROTEIN NARQ"/>
    <property type="match status" value="1"/>
</dbReference>
<dbReference type="PROSITE" id="PS50109">
    <property type="entry name" value="HIS_KIN"/>
    <property type="match status" value="1"/>
</dbReference>
<dbReference type="GO" id="GO:0000155">
    <property type="term" value="F:phosphorelay sensor kinase activity"/>
    <property type="evidence" value="ECO:0007669"/>
    <property type="project" value="UniProtKB-UniRule"/>
</dbReference>
<keyword evidence="5" id="KW-0597">Phosphoprotein</keyword>
<accession>A0A653E054</accession>
<dbReference type="SMART" id="SM00304">
    <property type="entry name" value="HAMP"/>
    <property type="match status" value="1"/>
</dbReference>
<evidence type="ECO:0000256" key="13">
    <source>
        <dbReference type="ARBA" id="ARBA00023136"/>
    </source>
</evidence>